<evidence type="ECO:0000313" key="2">
    <source>
        <dbReference type="EMBL" id="MBB3874846.1"/>
    </source>
</evidence>
<gene>
    <name evidence="2" type="ORF">GGR47_001062</name>
</gene>
<sequence length="99" mass="11235">MSAPAIIVVLRQVEGPRWCVVRRALRDGRVCFHDRIATARPYADAARIAVDTAKRTGQILAIHAHGMQPRRFDHTRDAPRDTSPRSSDFREPYDRGDGR</sequence>
<evidence type="ECO:0000313" key="3">
    <source>
        <dbReference type="Proteomes" id="UP000528945"/>
    </source>
</evidence>
<feature type="compositionally biased region" description="Basic and acidic residues" evidence="1">
    <location>
        <begin position="70"/>
        <end position="99"/>
    </location>
</feature>
<accession>A0AAW3TP56</accession>
<dbReference type="EMBL" id="JACIDB010000001">
    <property type="protein sequence ID" value="MBB3874846.1"/>
    <property type="molecule type" value="Genomic_DNA"/>
</dbReference>
<comment type="caution">
    <text evidence="2">The sequence shown here is derived from an EMBL/GenBank/DDBJ whole genome shotgun (WGS) entry which is preliminary data.</text>
</comment>
<dbReference type="RefSeq" id="WP_147035422.1">
    <property type="nucleotide sequence ID" value="NZ_JACIDB010000001.1"/>
</dbReference>
<evidence type="ECO:0008006" key="4">
    <source>
        <dbReference type="Google" id="ProtNLM"/>
    </source>
</evidence>
<reference evidence="2 3" key="1">
    <citation type="submission" date="2020-08" db="EMBL/GenBank/DDBJ databases">
        <title>Genomic Encyclopedia of Type Strains, Phase IV (KMG-IV): sequencing the most valuable type-strain genomes for metagenomic binning, comparative biology and taxonomic classification.</title>
        <authorList>
            <person name="Goeker M."/>
        </authorList>
    </citation>
    <scope>NUCLEOTIDE SEQUENCE [LARGE SCALE GENOMIC DNA]</scope>
    <source>
        <strain evidence="2 3">DSM 15581</strain>
    </source>
</reference>
<dbReference type="Proteomes" id="UP000528945">
    <property type="component" value="Unassembled WGS sequence"/>
</dbReference>
<organism evidence="2 3">
    <name type="scientific">Sphingomonas aquatilis</name>
    <dbReference type="NCBI Taxonomy" id="93063"/>
    <lineage>
        <taxon>Bacteria</taxon>
        <taxon>Pseudomonadati</taxon>
        <taxon>Pseudomonadota</taxon>
        <taxon>Alphaproteobacteria</taxon>
        <taxon>Sphingomonadales</taxon>
        <taxon>Sphingomonadaceae</taxon>
        <taxon>Sphingomonas</taxon>
    </lineage>
</organism>
<feature type="region of interest" description="Disordered" evidence="1">
    <location>
        <begin position="66"/>
        <end position="99"/>
    </location>
</feature>
<keyword evidence="3" id="KW-1185">Reference proteome</keyword>
<dbReference type="AlphaFoldDB" id="A0AAW3TP56"/>
<evidence type="ECO:0000256" key="1">
    <source>
        <dbReference type="SAM" id="MobiDB-lite"/>
    </source>
</evidence>
<protein>
    <recommendedName>
        <fullName evidence="4">DUF2188 domain-containing protein</fullName>
    </recommendedName>
</protein>
<proteinExistence type="predicted"/>
<name>A0AAW3TP56_9SPHN</name>